<organism evidence="1 2">
    <name type="scientific">Quercus lobata</name>
    <name type="common">Valley oak</name>
    <dbReference type="NCBI Taxonomy" id="97700"/>
    <lineage>
        <taxon>Eukaryota</taxon>
        <taxon>Viridiplantae</taxon>
        <taxon>Streptophyta</taxon>
        <taxon>Embryophyta</taxon>
        <taxon>Tracheophyta</taxon>
        <taxon>Spermatophyta</taxon>
        <taxon>Magnoliopsida</taxon>
        <taxon>eudicotyledons</taxon>
        <taxon>Gunneridae</taxon>
        <taxon>Pentapetalae</taxon>
        <taxon>rosids</taxon>
        <taxon>fabids</taxon>
        <taxon>Fagales</taxon>
        <taxon>Fagaceae</taxon>
        <taxon>Quercus</taxon>
    </lineage>
</organism>
<reference evidence="1 2" key="1">
    <citation type="journal article" date="2016" name="G3 (Bethesda)">
        <title>First Draft Assembly and Annotation of the Genome of a California Endemic Oak Quercus lobata Nee (Fagaceae).</title>
        <authorList>
            <person name="Sork V.L."/>
            <person name="Fitz-Gibbon S.T."/>
            <person name="Puiu D."/>
            <person name="Crepeau M."/>
            <person name="Gugger P.F."/>
            <person name="Sherman R."/>
            <person name="Stevens K."/>
            <person name="Langley C.H."/>
            <person name="Pellegrini M."/>
            <person name="Salzberg S.L."/>
        </authorList>
    </citation>
    <scope>NUCLEOTIDE SEQUENCE [LARGE SCALE GENOMIC DNA]</scope>
    <source>
        <strain evidence="1 2">cv. SW786</strain>
    </source>
</reference>
<dbReference type="GO" id="GO:0004714">
    <property type="term" value="F:transmembrane receptor protein tyrosine kinase activity"/>
    <property type="evidence" value="ECO:0007669"/>
    <property type="project" value="InterPro"/>
</dbReference>
<name>A0A7N2QWY2_QUELO</name>
<dbReference type="InterPro" id="IPR045272">
    <property type="entry name" value="ANXUR1/2-like"/>
</dbReference>
<reference evidence="1" key="2">
    <citation type="submission" date="2021-01" db="UniProtKB">
        <authorList>
            <consortium name="EnsemblPlants"/>
        </authorList>
    </citation>
    <scope>IDENTIFICATION</scope>
</reference>
<evidence type="ECO:0000313" key="1">
    <source>
        <dbReference type="EnsemblPlants" id="QL01p002558:mrna:CDS:2"/>
    </source>
</evidence>
<dbReference type="EMBL" id="LRBV02000001">
    <property type="status" value="NOT_ANNOTATED_CDS"/>
    <property type="molecule type" value="Genomic_DNA"/>
</dbReference>
<dbReference type="AlphaFoldDB" id="A0A7N2QWY2"/>
<dbReference type="Gramene" id="QL01p002558:mrna">
    <property type="protein sequence ID" value="QL01p002558:mrna:CDS:2"/>
    <property type="gene ID" value="QL01p002558"/>
</dbReference>
<evidence type="ECO:0000313" key="2">
    <source>
        <dbReference type="Proteomes" id="UP000594261"/>
    </source>
</evidence>
<dbReference type="PANTHER" id="PTHR34590">
    <property type="entry name" value="OS03G0124300 PROTEIN-RELATED"/>
    <property type="match status" value="1"/>
</dbReference>
<keyword evidence="2" id="KW-1185">Reference proteome</keyword>
<dbReference type="PANTHER" id="PTHR34590:SF15">
    <property type="entry name" value="PROTEIN KINASE DOMAIN-CONTAINING PROTEIN"/>
    <property type="match status" value="1"/>
</dbReference>
<sequence>MSLLMILPSTVAVTLRASRRICMGATGLETLCKFFPKEELNNLKSNISEPAVERIFTKVPYTTARVSYSQFTYVFPVTVGPKFVRLHFNSVIYSGFEGSKAFFTVIAGSFTLLRNFAAETSESLIVSA</sequence>
<protein>
    <submittedName>
        <fullName evidence="1">Uncharacterized protein</fullName>
    </submittedName>
</protein>
<dbReference type="InParanoid" id="A0A7N2QWY2"/>
<proteinExistence type="predicted"/>
<accession>A0A7N2QWY2</accession>
<dbReference type="Proteomes" id="UP000594261">
    <property type="component" value="Chromosome 1"/>
</dbReference>
<dbReference type="EnsemblPlants" id="QL01p002558:mrna">
    <property type="protein sequence ID" value="QL01p002558:mrna:CDS:2"/>
    <property type="gene ID" value="QL01p002558"/>
</dbReference>
<dbReference type="Gene3D" id="2.60.120.430">
    <property type="entry name" value="Galactose-binding lectin"/>
    <property type="match status" value="1"/>
</dbReference>